<gene>
    <name evidence="15" type="primary">pol_111</name>
    <name evidence="15" type="ORF">NGRA_3047</name>
</gene>
<feature type="domain" description="CCHC-type" evidence="12">
    <location>
        <begin position="241"/>
        <end position="256"/>
    </location>
</feature>
<keyword evidence="10" id="KW-0175">Coiled coil</keyword>
<evidence type="ECO:0000256" key="3">
    <source>
        <dbReference type="ARBA" id="ARBA00022695"/>
    </source>
</evidence>
<keyword evidence="9" id="KW-0862">Zinc</keyword>
<evidence type="ECO:0000256" key="4">
    <source>
        <dbReference type="ARBA" id="ARBA00022722"/>
    </source>
</evidence>
<dbReference type="InterPro" id="IPR036875">
    <property type="entry name" value="Znf_CCHC_sf"/>
</dbReference>
<dbReference type="GO" id="GO:0006508">
    <property type="term" value="P:proteolysis"/>
    <property type="evidence" value="ECO:0007669"/>
    <property type="project" value="InterPro"/>
</dbReference>
<dbReference type="PROSITE" id="PS50158">
    <property type="entry name" value="ZF_CCHC"/>
    <property type="match status" value="1"/>
</dbReference>
<dbReference type="FunFam" id="3.10.20.370:FF:000001">
    <property type="entry name" value="Retrovirus-related Pol polyprotein from transposon 17.6-like protein"/>
    <property type="match status" value="1"/>
</dbReference>
<keyword evidence="7" id="KW-0378">Hydrolase</keyword>
<accession>A0A9P6GVZ4</accession>
<keyword evidence="6" id="KW-0255">Endonuclease</keyword>
<keyword evidence="5" id="KW-0645">Protease</keyword>
<dbReference type="InterPro" id="IPR043128">
    <property type="entry name" value="Rev_trsase/Diguanyl_cyclase"/>
</dbReference>
<evidence type="ECO:0000256" key="8">
    <source>
        <dbReference type="ARBA" id="ARBA00022918"/>
    </source>
</evidence>
<dbReference type="Proteomes" id="UP000740883">
    <property type="component" value="Unassembled WGS sequence"/>
</dbReference>
<dbReference type="Gene3D" id="2.40.70.10">
    <property type="entry name" value="Acid Proteases"/>
    <property type="match status" value="1"/>
</dbReference>
<evidence type="ECO:0000256" key="5">
    <source>
        <dbReference type="ARBA" id="ARBA00022750"/>
    </source>
</evidence>
<dbReference type="CDD" id="cd00303">
    <property type="entry name" value="retropepsin_like"/>
    <property type="match status" value="1"/>
</dbReference>
<evidence type="ECO:0000256" key="7">
    <source>
        <dbReference type="ARBA" id="ARBA00022801"/>
    </source>
</evidence>
<dbReference type="GO" id="GO:0015074">
    <property type="term" value="P:DNA integration"/>
    <property type="evidence" value="ECO:0007669"/>
    <property type="project" value="InterPro"/>
</dbReference>
<dbReference type="Gene3D" id="3.30.70.270">
    <property type="match status" value="2"/>
</dbReference>
<evidence type="ECO:0000259" key="12">
    <source>
        <dbReference type="PROSITE" id="PS50158"/>
    </source>
</evidence>
<dbReference type="SUPFAM" id="SSF53098">
    <property type="entry name" value="Ribonuclease H-like"/>
    <property type="match status" value="1"/>
</dbReference>
<dbReference type="Pfam" id="PF00665">
    <property type="entry name" value="rve"/>
    <property type="match status" value="1"/>
</dbReference>
<dbReference type="InterPro" id="IPR000477">
    <property type="entry name" value="RT_dom"/>
</dbReference>
<keyword evidence="16" id="KW-1185">Reference proteome</keyword>
<organism evidence="15 16">
    <name type="scientific">Nosema granulosis</name>
    <dbReference type="NCBI Taxonomy" id="83296"/>
    <lineage>
        <taxon>Eukaryota</taxon>
        <taxon>Fungi</taxon>
        <taxon>Fungi incertae sedis</taxon>
        <taxon>Microsporidia</taxon>
        <taxon>Nosematidae</taxon>
        <taxon>Nosema</taxon>
    </lineage>
</organism>
<dbReference type="CDD" id="cd01647">
    <property type="entry name" value="RT_LTR"/>
    <property type="match status" value="1"/>
</dbReference>
<dbReference type="Pfam" id="PF17917">
    <property type="entry name" value="RT_RNaseH"/>
    <property type="match status" value="1"/>
</dbReference>
<dbReference type="InterPro" id="IPR001584">
    <property type="entry name" value="Integrase_cat-core"/>
</dbReference>
<evidence type="ECO:0000313" key="15">
    <source>
        <dbReference type="EMBL" id="KAF9760719.1"/>
    </source>
</evidence>
<evidence type="ECO:0000256" key="2">
    <source>
        <dbReference type="ARBA" id="ARBA00022679"/>
    </source>
</evidence>
<evidence type="ECO:0000256" key="10">
    <source>
        <dbReference type="SAM" id="Coils"/>
    </source>
</evidence>
<dbReference type="GO" id="GO:0004519">
    <property type="term" value="F:endonuclease activity"/>
    <property type="evidence" value="ECO:0007669"/>
    <property type="project" value="UniProtKB-KW"/>
</dbReference>
<protein>
    <recommendedName>
        <fullName evidence="1">RNA-directed DNA polymerase</fullName>
        <ecNumber evidence="1">2.7.7.49</ecNumber>
    </recommendedName>
</protein>
<dbReference type="Pfam" id="PF00078">
    <property type="entry name" value="RVT_1"/>
    <property type="match status" value="1"/>
</dbReference>
<dbReference type="SUPFAM" id="SSF50630">
    <property type="entry name" value="Acid proteases"/>
    <property type="match status" value="1"/>
</dbReference>
<dbReference type="AlphaFoldDB" id="A0A9P6GVZ4"/>
<keyword evidence="2" id="KW-0808">Transferase</keyword>
<dbReference type="InterPro" id="IPR012337">
    <property type="entry name" value="RNaseH-like_sf"/>
</dbReference>
<dbReference type="PROSITE" id="PS00141">
    <property type="entry name" value="ASP_PROTEASE"/>
    <property type="match status" value="1"/>
</dbReference>
<name>A0A9P6GVZ4_9MICR</name>
<dbReference type="InterPro" id="IPR041373">
    <property type="entry name" value="RT_RNaseH"/>
</dbReference>
<dbReference type="GO" id="GO:0003964">
    <property type="term" value="F:RNA-directed DNA polymerase activity"/>
    <property type="evidence" value="ECO:0007669"/>
    <property type="project" value="UniProtKB-KW"/>
</dbReference>
<dbReference type="InterPro" id="IPR036397">
    <property type="entry name" value="RNaseH_sf"/>
</dbReference>
<comment type="caution">
    <text evidence="15">The sequence shown here is derived from an EMBL/GenBank/DDBJ whole genome shotgun (WGS) entry which is preliminary data.</text>
</comment>
<dbReference type="Gene3D" id="3.30.420.10">
    <property type="entry name" value="Ribonuclease H-like superfamily/Ribonuclease H"/>
    <property type="match status" value="1"/>
</dbReference>
<feature type="domain" description="Integrase catalytic" evidence="14">
    <location>
        <begin position="877"/>
        <end position="1025"/>
    </location>
</feature>
<feature type="compositionally biased region" description="Polar residues" evidence="11">
    <location>
        <begin position="32"/>
        <end position="54"/>
    </location>
</feature>
<evidence type="ECO:0000313" key="16">
    <source>
        <dbReference type="Proteomes" id="UP000740883"/>
    </source>
</evidence>
<dbReference type="GO" id="GO:0005634">
    <property type="term" value="C:nucleus"/>
    <property type="evidence" value="ECO:0007669"/>
    <property type="project" value="UniProtKB-ARBA"/>
</dbReference>
<dbReference type="SUPFAM" id="SSF56672">
    <property type="entry name" value="DNA/RNA polymerases"/>
    <property type="match status" value="1"/>
</dbReference>
<dbReference type="SUPFAM" id="SSF57756">
    <property type="entry name" value="Retrovirus zinc finger-like domains"/>
    <property type="match status" value="1"/>
</dbReference>
<keyword evidence="9" id="KW-0479">Metal-binding</keyword>
<evidence type="ECO:0000256" key="6">
    <source>
        <dbReference type="ARBA" id="ARBA00022759"/>
    </source>
</evidence>
<keyword evidence="8" id="KW-0695">RNA-directed DNA polymerase</keyword>
<dbReference type="GO" id="GO:0008270">
    <property type="term" value="F:zinc ion binding"/>
    <property type="evidence" value="ECO:0007669"/>
    <property type="project" value="UniProtKB-KW"/>
</dbReference>
<evidence type="ECO:0000259" key="14">
    <source>
        <dbReference type="PROSITE" id="PS50994"/>
    </source>
</evidence>
<dbReference type="PROSITE" id="PS50994">
    <property type="entry name" value="INTEGRASE"/>
    <property type="match status" value="1"/>
</dbReference>
<dbReference type="GO" id="GO:0004190">
    <property type="term" value="F:aspartic-type endopeptidase activity"/>
    <property type="evidence" value="ECO:0007669"/>
    <property type="project" value="UniProtKB-KW"/>
</dbReference>
<dbReference type="FunFam" id="3.30.70.270:FF:000020">
    <property type="entry name" value="Transposon Tf2-6 polyprotein-like Protein"/>
    <property type="match status" value="1"/>
</dbReference>
<dbReference type="Gene3D" id="4.10.60.10">
    <property type="entry name" value="Zinc finger, CCHC-type"/>
    <property type="match status" value="1"/>
</dbReference>
<dbReference type="EC" id="2.7.7.49" evidence="1"/>
<feature type="coiled-coil region" evidence="10">
    <location>
        <begin position="197"/>
        <end position="224"/>
    </location>
</feature>
<evidence type="ECO:0000256" key="1">
    <source>
        <dbReference type="ARBA" id="ARBA00012493"/>
    </source>
</evidence>
<dbReference type="InterPro" id="IPR043502">
    <property type="entry name" value="DNA/RNA_pol_sf"/>
</dbReference>
<dbReference type="InterPro" id="IPR001878">
    <property type="entry name" value="Znf_CCHC"/>
</dbReference>
<evidence type="ECO:0000259" key="13">
    <source>
        <dbReference type="PROSITE" id="PS50878"/>
    </source>
</evidence>
<keyword evidence="5" id="KW-0064">Aspartyl protease</keyword>
<dbReference type="EMBL" id="SBJO01000538">
    <property type="protein sequence ID" value="KAF9760719.1"/>
    <property type="molecule type" value="Genomic_DNA"/>
</dbReference>
<dbReference type="InterPro" id="IPR050951">
    <property type="entry name" value="Retrovirus_Pol_polyprotein"/>
</dbReference>
<keyword evidence="9" id="KW-0863">Zinc-finger</keyword>
<feature type="domain" description="Reverse transcriptase" evidence="13">
    <location>
        <begin position="413"/>
        <end position="592"/>
    </location>
</feature>
<sequence length="1129" mass="132022">MFSSKYFLYVQRQQRKAAGAPFPSTKAKAFEDSTNGSRNDQGSKRTSANVRSLEPKNSNAERTLIFTKNMQEKEVLRELFIMECESDFETQSLKTKMMKVIKLSIPELKDWFYDKGVDGNLPSEWEEFKCQIVNLCTEQALESIYRYRDEPWSSYIVRLKDKGFSTNIPEEEIFRKLRKENAPEILRQIFYSFGITLNQVVERVKEYENNAKDYKERLVKFDNKQADKWMQEKERNNPVTCYKCYNKGHYASECTNKEADGSINHLNKDLSSYSDLDTDFVTINNISIKAVFDSGASESVITSKLLRKIGIKKTVNTHKEFGVIDGSVIVVDQVVDLEVEFKERKTIESFNVVINEKEEILLLSNACIKGLRKKEMPIECTINTKDHPPISWSRPIKNLKDKKDFEKLIEELESRDIVEGSNSAWLNPAVLVRKKNGNLRFCGDFRKLNDIVELDGFEIPKIQELITLLHGKRYFTCIDLKDGFFQVPIRECDKEKTAFYTGRRLMQFKRMPQGFKNSSAIFQRAMQLILEDLLETACLVYIDDILVFGKNIEEHDRNLRKVLSRLKEYNLEENTDKRIERVESIKFLGYEISYNLVKPTLERAQGIMDYKSPETRKELQRFIGMINYDRHFVRGLSDLLAPLYKLQSKETKFVWTEKEEKIFNQAKQKWKENLELYIPNMEGDFTLETDASDFGLGACLRQNDKPVAYLSRNLSGAEKNYGITEREVLASLWAMEKLQYYLVGKKFTLITDHKAIEFIKTKIEFGSSRVQRWFHRFEKFNFDIKYRKGVDIVTADALSRSLEDKVFLMKPNVIIDQEIKKEIILHHMRLNHRKKIKNDLLKVGINVTQKKVDDVLKDCWTCLKKDKKPVKPGKFIYTFSPGEKVSFDILEIKHKDYVILAIDYFSRKIFGKTLKTKDSTKILEFIMEVHRELPIRKLISDNGREFNNAEINRYCKENKIERIFSIPYYHQSNGRIERANRTIREALKHTKGPTKRVLKNVIAAYNLTHHRGIGMPPNDALRPEMRKEVLKKQDIYAEEFKRRIGKYENLKMNEHVLIKNETKENKMDNEFDKVGVVTSIIGSDSYEVQSGKIKLFRHASQLKRLGGGMLDVTHPSTNHLQVTNQSKCY</sequence>
<dbReference type="GO" id="GO:0003676">
    <property type="term" value="F:nucleic acid binding"/>
    <property type="evidence" value="ECO:0007669"/>
    <property type="project" value="InterPro"/>
</dbReference>
<dbReference type="Pfam" id="PF13650">
    <property type="entry name" value="Asp_protease_2"/>
    <property type="match status" value="1"/>
</dbReference>
<proteinExistence type="predicted"/>
<reference evidence="15 16" key="1">
    <citation type="journal article" date="2020" name="Genome Biol. Evol.">
        <title>Comparative genomics of strictly vertically transmitted, feminizing microsporidia endosymbionts of amphipod crustaceans.</title>
        <authorList>
            <person name="Cormier A."/>
            <person name="Chebbi M.A."/>
            <person name="Giraud I."/>
            <person name="Wattier R."/>
            <person name="Teixeira M."/>
            <person name="Gilbert C."/>
            <person name="Rigaud T."/>
            <person name="Cordaux R."/>
        </authorList>
    </citation>
    <scope>NUCLEOTIDE SEQUENCE [LARGE SCALE GENOMIC DNA]</scope>
    <source>
        <strain evidence="15 16">Ou3-Ou53</strain>
    </source>
</reference>
<keyword evidence="3" id="KW-0548">Nucleotidyltransferase</keyword>
<keyword evidence="4" id="KW-0540">Nuclease</keyword>
<dbReference type="CDD" id="cd09274">
    <property type="entry name" value="RNase_HI_RT_Ty3"/>
    <property type="match status" value="1"/>
</dbReference>
<evidence type="ECO:0000256" key="9">
    <source>
        <dbReference type="PROSITE-ProRule" id="PRU00047"/>
    </source>
</evidence>
<dbReference type="Gene3D" id="3.10.10.10">
    <property type="entry name" value="HIV Type 1 Reverse Transcriptase, subunit A, domain 1"/>
    <property type="match status" value="1"/>
</dbReference>
<dbReference type="PANTHER" id="PTHR37984:SF5">
    <property type="entry name" value="PROTEIN NYNRIN-LIKE"/>
    <property type="match status" value="1"/>
</dbReference>
<dbReference type="InterPro" id="IPR021109">
    <property type="entry name" value="Peptidase_aspartic_dom_sf"/>
</dbReference>
<dbReference type="Gene3D" id="3.10.20.370">
    <property type="match status" value="1"/>
</dbReference>
<dbReference type="OrthoDB" id="2193209at2759"/>
<feature type="region of interest" description="Disordered" evidence="11">
    <location>
        <begin position="17"/>
        <end position="54"/>
    </location>
</feature>
<dbReference type="PANTHER" id="PTHR37984">
    <property type="entry name" value="PROTEIN CBG26694"/>
    <property type="match status" value="1"/>
</dbReference>
<evidence type="ECO:0000256" key="11">
    <source>
        <dbReference type="SAM" id="MobiDB-lite"/>
    </source>
</evidence>
<dbReference type="PROSITE" id="PS50878">
    <property type="entry name" value="RT_POL"/>
    <property type="match status" value="1"/>
</dbReference>
<dbReference type="InterPro" id="IPR001969">
    <property type="entry name" value="Aspartic_peptidase_AS"/>
</dbReference>